<comment type="similarity">
    <text evidence="1 5">Belongs to the FGGY kinase family.</text>
</comment>
<accession>A0ABU2BT32</accession>
<dbReference type="Gene3D" id="3.30.420.40">
    <property type="match status" value="2"/>
</dbReference>
<dbReference type="InterPro" id="IPR050406">
    <property type="entry name" value="FGGY_Carb_Kinase"/>
</dbReference>
<evidence type="ECO:0000256" key="3">
    <source>
        <dbReference type="ARBA" id="ARBA00022679"/>
    </source>
</evidence>
<dbReference type="PANTHER" id="PTHR43095:SF5">
    <property type="entry name" value="XYLULOSE KINASE"/>
    <property type="match status" value="1"/>
</dbReference>
<organism evidence="8 9">
    <name type="scientific">Nocardioides marmoribigeumensis</name>
    <dbReference type="NCBI Taxonomy" id="433649"/>
    <lineage>
        <taxon>Bacteria</taxon>
        <taxon>Bacillati</taxon>
        <taxon>Actinomycetota</taxon>
        <taxon>Actinomycetes</taxon>
        <taxon>Propionibacteriales</taxon>
        <taxon>Nocardioidaceae</taxon>
        <taxon>Nocardioides</taxon>
    </lineage>
</organism>
<dbReference type="InterPro" id="IPR043129">
    <property type="entry name" value="ATPase_NBD"/>
</dbReference>
<dbReference type="PANTHER" id="PTHR43095">
    <property type="entry name" value="SUGAR KINASE"/>
    <property type="match status" value="1"/>
</dbReference>
<evidence type="ECO:0000313" key="9">
    <source>
        <dbReference type="Proteomes" id="UP001183648"/>
    </source>
</evidence>
<proteinExistence type="inferred from homology"/>
<dbReference type="PIRSF" id="PIRSF000538">
    <property type="entry name" value="GlpK"/>
    <property type="match status" value="1"/>
</dbReference>
<keyword evidence="4 5" id="KW-0418">Kinase</keyword>
<reference evidence="8 9" key="1">
    <citation type="submission" date="2023-07" db="EMBL/GenBank/DDBJ databases">
        <title>Sequencing the genomes of 1000 actinobacteria strains.</title>
        <authorList>
            <person name="Klenk H.-P."/>
        </authorList>
    </citation>
    <scope>NUCLEOTIDE SEQUENCE [LARGE SCALE GENOMIC DNA]</scope>
    <source>
        <strain evidence="8 9">DSM 19426</strain>
    </source>
</reference>
<name>A0ABU2BT32_9ACTN</name>
<comment type="caution">
    <text evidence="8">The sequence shown here is derived from an EMBL/GenBank/DDBJ whole genome shotgun (WGS) entry which is preliminary data.</text>
</comment>
<dbReference type="PROSITE" id="PS00445">
    <property type="entry name" value="FGGY_KINASES_2"/>
    <property type="match status" value="1"/>
</dbReference>
<dbReference type="SUPFAM" id="SSF53067">
    <property type="entry name" value="Actin-like ATPase domain"/>
    <property type="match status" value="2"/>
</dbReference>
<sequence>MSYDYVIGIDCSTTAAKAVVWNAWGEALSEARVTFELMQPRPGWGEQNAEDWWAATAGAVRRAVQTVDASRIGALCITHQRESFVCVDDSGHPLRPAMLWLDTRATAEVEKHGTSEVHRITGKPPNPTPAWYKLLWLLEHEPDLFDRLDKVVDVAGFLAHRMTGRWATSWASADPLGLVDMATFDYDDGLLEAAGLSRSQVPELCAPGSVLGELRPEVTAQLGLPAGLPVVAGVGDGQSAQLGTGITEPGRAYLNLGTGIVSGTFSETYCYGREYRTLAAAVPGAYTLETFIGGGTHNLNWFVQKFSGVDTRALGLDLTPEQVLETAAAQLPPGSEGLLALPYWTGALTPYWDHNARGVLLGLTGAHGKSHVYRALLEGIAFEQRFLTSGAEEALGAPVTDVIALGGGTRSRVWCKIIADVMQRRVTVVKEPESTCLGSGMLAAAAVGIHESIPAAAAAMSGTAKSYEPDPVRARTYDRLYEVYRDIYPSTRDLFARLAEATS</sequence>
<evidence type="ECO:0000256" key="2">
    <source>
        <dbReference type="ARBA" id="ARBA00022629"/>
    </source>
</evidence>
<feature type="domain" description="Carbohydrate kinase FGGY C-terminal" evidence="7">
    <location>
        <begin position="252"/>
        <end position="446"/>
    </location>
</feature>
<dbReference type="InterPro" id="IPR018485">
    <property type="entry name" value="FGGY_C"/>
</dbReference>
<dbReference type="InterPro" id="IPR018484">
    <property type="entry name" value="FGGY_N"/>
</dbReference>
<dbReference type="EC" id="2.7.1.17" evidence="8"/>
<dbReference type="GO" id="GO:0004856">
    <property type="term" value="F:D-xylulokinase activity"/>
    <property type="evidence" value="ECO:0007669"/>
    <property type="project" value="UniProtKB-EC"/>
</dbReference>
<keyword evidence="9" id="KW-1185">Reference proteome</keyword>
<keyword evidence="3 5" id="KW-0808">Transferase</keyword>
<evidence type="ECO:0000259" key="6">
    <source>
        <dbReference type="Pfam" id="PF00370"/>
    </source>
</evidence>
<dbReference type="Proteomes" id="UP001183648">
    <property type="component" value="Unassembled WGS sequence"/>
</dbReference>
<evidence type="ECO:0000256" key="1">
    <source>
        <dbReference type="ARBA" id="ARBA00009156"/>
    </source>
</evidence>
<evidence type="ECO:0000313" key="8">
    <source>
        <dbReference type="EMBL" id="MDR7361790.1"/>
    </source>
</evidence>
<dbReference type="EMBL" id="JAVDYG010000001">
    <property type="protein sequence ID" value="MDR7361790.1"/>
    <property type="molecule type" value="Genomic_DNA"/>
</dbReference>
<protein>
    <submittedName>
        <fullName evidence="8">Xylulokinase</fullName>
        <ecNumber evidence="8">2.7.1.17</ecNumber>
    </submittedName>
</protein>
<evidence type="ECO:0000256" key="4">
    <source>
        <dbReference type="ARBA" id="ARBA00022777"/>
    </source>
</evidence>
<dbReference type="CDD" id="cd07779">
    <property type="entry name" value="ASKHA_NBD_FGGY_YgcE-like"/>
    <property type="match status" value="1"/>
</dbReference>
<dbReference type="InterPro" id="IPR018483">
    <property type="entry name" value="Carb_kinase_FGGY_CS"/>
</dbReference>
<keyword evidence="2" id="KW-0119">Carbohydrate metabolism</keyword>
<gene>
    <name evidence="8" type="ORF">J2S63_001343</name>
</gene>
<dbReference type="Pfam" id="PF00370">
    <property type="entry name" value="FGGY_N"/>
    <property type="match status" value="1"/>
</dbReference>
<dbReference type="Pfam" id="PF02782">
    <property type="entry name" value="FGGY_C"/>
    <property type="match status" value="1"/>
</dbReference>
<dbReference type="InterPro" id="IPR000577">
    <property type="entry name" value="Carb_kinase_FGGY"/>
</dbReference>
<dbReference type="RefSeq" id="WP_310300281.1">
    <property type="nucleotide sequence ID" value="NZ_BAAAPS010000001.1"/>
</dbReference>
<evidence type="ECO:0000256" key="5">
    <source>
        <dbReference type="RuleBase" id="RU003733"/>
    </source>
</evidence>
<feature type="domain" description="Carbohydrate kinase FGGY N-terminal" evidence="6">
    <location>
        <begin position="5"/>
        <end position="243"/>
    </location>
</feature>
<keyword evidence="2" id="KW-0859">Xylose metabolism</keyword>
<evidence type="ECO:0000259" key="7">
    <source>
        <dbReference type="Pfam" id="PF02782"/>
    </source>
</evidence>